<accession>A0A0C3QRT3</accession>
<feature type="transmembrane region" description="Helical" evidence="1">
    <location>
        <begin position="61"/>
        <end position="85"/>
    </location>
</feature>
<organism evidence="3 4">
    <name type="scientific">Tulasnella calospora MUT 4182</name>
    <dbReference type="NCBI Taxonomy" id="1051891"/>
    <lineage>
        <taxon>Eukaryota</taxon>
        <taxon>Fungi</taxon>
        <taxon>Dikarya</taxon>
        <taxon>Basidiomycota</taxon>
        <taxon>Agaricomycotina</taxon>
        <taxon>Agaricomycetes</taxon>
        <taxon>Cantharellales</taxon>
        <taxon>Tulasnellaceae</taxon>
        <taxon>Tulasnella</taxon>
    </lineage>
</organism>
<evidence type="ECO:0000259" key="2">
    <source>
        <dbReference type="Pfam" id="PF24853"/>
    </source>
</evidence>
<feature type="domain" description="DUF7727" evidence="2">
    <location>
        <begin position="1"/>
        <end position="143"/>
    </location>
</feature>
<reference evidence="4" key="2">
    <citation type="submission" date="2015-01" db="EMBL/GenBank/DDBJ databases">
        <title>Evolutionary Origins and Diversification of the Mycorrhizal Mutualists.</title>
        <authorList>
            <consortium name="DOE Joint Genome Institute"/>
            <consortium name="Mycorrhizal Genomics Consortium"/>
            <person name="Kohler A."/>
            <person name="Kuo A."/>
            <person name="Nagy L.G."/>
            <person name="Floudas D."/>
            <person name="Copeland A."/>
            <person name="Barry K.W."/>
            <person name="Cichocki N."/>
            <person name="Veneault-Fourrey C."/>
            <person name="LaButti K."/>
            <person name="Lindquist E.A."/>
            <person name="Lipzen A."/>
            <person name="Lundell T."/>
            <person name="Morin E."/>
            <person name="Murat C."/>
            <person name="Riley R."/>
            <person name="Ohm R."/>
            <person name="Sun H."/>
            <person name="Tunlid A."/>
            <person name="Henrissat B."/>
            <person name="Grigoriev I.V."/>
            <person name="Hibbett D.S."/>
            <person name="Martin F."/>
        </authorList>
    </citation>
    <scope>NUCLEOTIDE SEQUENCE [LARGE SCALE GENOMIC DNA]</scope>
    <source>
        <strain evidence="4">MUT 4182</strain>
    </source>
</reference>
<feature type="transmembrane region" description="Helical" evidence="1">
    <location>
        <begin position="97"/>
        <end position="118"/>
    </location>
</feature>
<keyword evidence="1" id="KW-1133">Transmembrane helix</keyword>
<dbReference type="InterPro" id="IPR056144">
    <property type="entry name" value="DUF7727"/>
</dbReference>
<reference evidence="3 4" key="1">
    <citation type="submission" date="2014-04" db="EMBL/GenBank/DDBJ databases">
        <authorList>
            <consortium name="DOE Joint Genome Institute"/>
            <person name="Kuo A."/>
            <person name="Girlanda M."/>
            <person name="Perotto S."/>
            <person name="Kohler A."/>
            <person name="Nagy L.G."/>
            <person name="Floudas D."/>
            <person name="Copeland A."/>
            <person name="Barry K.W."/>
            <person name="Cichocki N."/>
            <person name="Veneault-Fourrey C."/>
            <person name="LaButti K."/>
            <person name="Lindquist E.A."/>
            <person name="Lipzen A."/>
            <person name="Lundell T."/>
            <person name="Morin E."/>
            <person name="Murat C."/>
            <person name="Sun H."/>
            <person name="Tunlid A."/>
            <person name="Henrissat B."/>
            <person name="Grigoriev I.V."/>
            <person name="Hibbett D.S."/>
            <person name="Martin F."/>
            <person name="Nordberg H.P."/>
            <person name="Cantor M.N."/>
            <person name="Hua S.X."/>
        </authorList>
    </citation>
    <scope>NUCLEOTIDE SEQUENCE [LARGE SCALE GENOMIC DNA]</scope>
    <source>
        <strain evidence="3 4">MUT 4182</strain>
    </source>
</reference>
<proteinExistence type="predicted"/>
<dbReference type="Pfam" id="PF24853">
    <property type="entry name" value="DUF7727"/>
    <property type="match status" value="1"/>
</dbReference>
<evidence type="ECO:0000256" key="1">
    <source>
        <dbReference type="SAM" id="Phobius"/>
    </source>
</evidence>
<dbReference type="AlphaFoldDB" id="A0A0C3QRT3"/>
<dbReference type="PANTHER" id="PTHR40629">
    <property type="entry name" value="PRO41 PROTEIN"/>
    <property type="match status" value="1"/>
</dbReference>
<dbReference type="EMBL" id="KN822962">
    <property type="protein sequence ID" value="KIO31506.1"/>
    <property type="molecule type" value="Genomic_DNA"/>
</dbReference>
<dbReference type="Proteomes" id="UP000054248">
    <property type="component" value="Unassembled WGS sequence"/>
</dbReference>
<sequence length="158" mass="17577">MGVFIWHEWARFVSVFASVYGVWAGFWGLFFRKFFWDFVGGVRMNTATQKGIIPGANAAPFLAIIVTIPLIQILSMVIGIMILLVECPAPFMKKLPIYRSLVFRLMLLLVQAFLTVLFYQGTNAALYSLIAAIGYTRAVMKGEVMEEAKANRGITGAA</sequence>
<gene>
    <name evidence="3" type="ORF">M407DRAFT_19450</name>
</gene>
<dbReference type="OrthoDB" id="2110422at2759"/>
<feature type="transmembrane region" description="Helical" evidence="1">
    <location>
        <begin position="12"/>
        <end position="30"/>
    </location>
</feature>
<protein>
    <recommendedName>
        <fullName evidence="2">DUF7727 domain-containing protein</fullName>
    </recommendedName>
</protein>
<keyword evidence="1" id="KW-0812">Transmembrane</keyword>
<keyword evidence="1" id="KW-0472">Membrane</keyword>
<evidence type="ECO:0000313" key="3">
    <source>
        <dbReference type="EMBL" id="KIO31506.1"/>
    </source>
</evidence>
<dbReference type="PANTHER" id="PTHR40629:SF1">
    <property type="entry name" value="PRO41 PROTEIN"/>
    <property type="match status" value="1"/>
</dbReference>
<evidence type="ECO:0000313" key="4">
    <source>
        <dbReference type="Proteomes" id="UP000054248"/>
    </source>
</evidence>
<keyword evidence="4" id="KW-1185">Reference proteome</keyword>
<name>A0A0C3QRT3_9AGAM</name>
<dbReference type="HOGENOM" id="CLU_132815_1_0_1"/>